<protein>
    <submittedName>
        <fullName evidence="1">Uncharacterized protein</fullName>
    </submittedName>
</protein>
<gene>
    <name evidence="1" type="ORF">SSX86_013325</name>
</gene>
<dbReference type="PANTHER" id="PTHR34285">
    <property type="entry name" value="OS08G0510800 PROTEIN"/>
    <property type="match status" value="1"/>
</dbReference>
<keyword evidence="2" id="KW-1185">Reference proteome</keyword>
<evidence type="ECO:0000313" key="1">
    <source>
        <dbReference type="EMBL" id="KAK9069209.1"/>
    </source>
</evidence>
<proteinExistence type="predicted"/>
<accession>A0AAP0H1N9</accession>
<sequence length="327" mass="35044">MKASMKFREDQKPLFRAKVPLNILGFPFQSGIVAGESKELSLNLSTFFESGPSVKIAYRPNDCSNPFSLVFKTGIGHFGSPISSALNMSAEFNLIGGGQNPSFFVHFKPQFGDFSLKKTQSSVFGKQINGAGAVSDEDAPVVVELFESGKKFSNSPFASPAAGLVKTVLSDVELTATTAVPLRKNATLNFRWGMRLPATEDTATVLMKKSNKSTAEISFQKLPVLLINKIGIEHVAPSECIASGKGGPLSGHVADAFFAVKKQMEIIQAENGTLRKTMDDLKSEFSAVKSGSNAVKVKGEKGNINKSKDVIAHFGGKAMEGELVNDE</sequence>
<dbReference type="EMBL" id="JBCNJP010000014">
    <property type="protein sequence ID" value="KAK9069209.1"/>
    <property type="molecule type" value="Genomic_DNA"/>
</dbReference>
<dbReference type="Proteomes" id="UP001408789">
    <property type="component" value="Unassembled WGS sequence"/>
</dbReference>
<dbReference type="PANTHER" id="PTHR34285:SF3">
    <property type="entry name" value="OS08G0510800 PROTEIN"/>
    <property type="match status" value="1"/>
</dbReference>
<dbReference type="AlphaFoldDB" id="A0AAP0H1N9"/>
<name>A0AAP0H1N9_9ASTR</name>
<organism evidence="1 2">
    <name type="scientific">Deinandra increscens subsp. villosa</name>
    <dbReference type="NCBI Taxonomy" id="3103831"/>
    <lineage>
        <taxon>Eukaryota</taxon>
        <taxon>Viridiplantae</taxon>
        <taxon>Streptophyta</taxon>
        <taxon>Embryophyta</taxon>
        <taxon>Tracheophyta</taxon>
        <taxon>Spermatophyta</taxon>
        <taxon>Magnoliopsida</taxon>
        <taxon>eudicotyledons</taxon>
        <taxon>Gunneridae</taxon>
        <taxon>Pentapetalae</taxon>
        <taxon>asterids</taxon>
        <taxon>campanulids</taxon>
        <taxon>Asterales</taxon>
        <taxon>Asteraceae</taxon>
        <taxon>Asteroideae</taxon>
        <taxon>Heliantheae alliance</taxon>
        <taxon>Madieae</taxon>
        <taxon>Madiinae</taxon>
        <taxon>Deinandra</taxon>
    </lineage>
</organism>
<evidence type="ECO:0000313" key="2">
    <source>
        <dbReference type="Proteomes" id="UP001408789"/>
    </source>
</evidence>
<reference evidence="1 2" key="1">
    <citation type="submission" date="2024-04" db="EMBL/GenBank/DDBJ databases">
        <title>The reference genome of an endangered Asteraceae, Deinandra increscens subsp. villosa, native to the Central Coast of California.</title>
        <authorList>
            <person name="Guilliams M."/>
            <person name="Hasenstab-Lehman K."/>
            <person name="Meyer R."/>
            <person name="Mcevoy S."/>
        </authorList>
    </citation>
    <scope>NUCLEOTIDE SEQUENCE [LARGE SCALE GENOMIC DNA]</scope>
    <source>
        <tissue evidence="1">Leaf</tissue>
    </source>
</reference>
<comment type="caution">
    <text evidence="1">The sequence shown here is derived from an EMBL/GenBank/DDBJ whole genome shotgun (WGS) entry which is preliminary data.</text>
</comment>